<comment type="caution">
    <text evidence="2">The sequence shown here is derived from an EMBL/GenBank/DDBJ whole genome shotgun (WGS) entry which is preliminary data.</text>
</comment>
<evidence type="ECO:0000313" key="2">
    <source>
        <dbReference type="EMBL" id="MCL9812178.1"/>
    </source>
</evidence>
<keyword evidence="1" id="KW-1133">Transmembrane helix</keyword>
<reference evidence="2 3" key="1">
    <citation type="journal article" date="2022" name="Syst. Appl. Microbiol.">
        <title>Natronocalculus amylovorans gen. nov., sp. nov., and Natranaeroarchaeum aerophilus sp. nov., dominant culturable amylolytic natronoarchaea from hypersaline soda lakes in southwestern Siberia.</title>
        <authorList>
            <person name="Sorokin D.Y."/>
            <person name="Elcheninov A.G."/>
            <person name="Khizhniak T.V."/>
            <person name="Koenen M."/>
            <person name="Bale N.J."/>
            <person name="Damste J.S.S."/>
            <person name="Kublanov I.V."/>
        </authorList>
    </citation>
    <scope>NUCLEOTIDE SEQUENCE [LARGE SCALE GENOMIC DNA]</scope>
    <source>
        <strain evidence="2 3">AArc-St1-1</strain>
    </source>
</reference>
<keyword evidence="1" id="KW-0472">Membrane</keyword>
<feature type="transmembrane region" description="Helical" evidence="1">
    <location>
        <begin position="100"/>
        <end position="119"/>
    </location>
</feature>
<organism evidence="2 3">
    <name type="scientific">Natranaeroarchaeum aerophilus</name>
    <dbReference type="NCBI Taxonomy" id="2917711"/>
    <lineage>
        <taxon>Archaea</taxon>
        <taxon>Methanobacteriati</taxon>
        <taxon>Methanobacteriota</taxon>
        <taxon>Stenosarchaea group</taxon>
        <taxon>Halobacteria</taxon>
        <taxon>Halobacteriales</taxon>
        <taxon>Natronoarchaeaceae</taxon>
        <taxon>Natranaeroarchaeum</taxon>
    </lineage>
</organism>
<dbReference type="AlphaFoldDB" id="A0AAE3FNW7"/>
<evidence type="ECO:0000313" key="3">
    <source>
        <dbReference type="Proteomes" id="UP001202674"/>
    </source>
</evidence>
<evidence type="ECO:0008006" key="4">
    <source>
        <dbReference type="Google" id="ProtNLM"/>
    </source>
</evidence>
<keyword evidence="1" id="KW-0812">Transmembrane</keyword>
<feature type="transmembrane region" description="Helical" evidence="1">
    <location>
        <begin position="12"/>
        <end position="32"/>
    </location>
</feature>
<dbReference type="EMBL" id="JAKRVY010000001">
    <property type="protein sequence ID" value="MCL9812178.1"/>
    <property type="molecule type" value="Genomic_DNA"/>
</dbReference>
<proteinExistence type="predicted"/>
<dbReference type="Proteomes" id="UP001202674">
    <property type="component" value="Unassembled WGS sequence"/>
</dbReference>
<feature type="transmembrane region" description="Helical" evidence="1">
    <location>
        <begin position="68"/>
        <end position="88"/>
    </location>
</feature>
<keyword evidence="3" id="KW-1185">Reference proteome</keyword>
<name>A0AAE3FNW7_9EURY</name>
<gene>
    <name evidence="2" type="ORF">AArcSt11_00740</name>
</gene>
<protein>
    <recommendedName>
        <fullName evidence="4">SPW repeat-containing protein</fullName>
    </recommendedName>
</protein>
<sequence>MDLSLSDVSESQAAMGLGALLVLAGSALPWWVTPVESSTGLAGDGVFTMLFGAVVLGILVFQEANERTGIVVAGFGALTAVVAGWFWYGTATDPTLAAGTGVYLTLLGAATLLAGGWMSHRETQG</sequence>
<accession>A0AAE3FNW7</accession>
<dbReference type="RefSeq" id="WP_250593710.1">
    <property type="nucleotide sequence ID" value="NZ_JAKRVY010000001.1"/>
</dbReference>
<evidence type="ECO:0000256" key="1">
    <source>
        <dbReference type="SAM" id="Phobius"/>
    </source>
</evidence>
<feature type="transmembrane region" description="Helical" evidence="1">
    <location>
        <begin position="38"/>
        <end position="61"/>
    </location>
</feature>